<accession>A0A6P8HPI2</accession>
<keyword evidence="7" id="KW-0175">Coiled coil</keyword>
<protein>
    <submittedName>
        <fullName evidence="10">Uncharacterized protein LOC116294123</fullName>
    </submittedName>
</protein>
<dbReference type="InterPro" id="IPR027806">
    <property type="entry name" value="HARBI1_dom"/>
</dbReference>
<evidence type="ECO:0000256" key="1">
    <source>
        <dbReference type="ARBA" id="ARBA00001968"/>
    </source>
</evidence>
<dbReference type="OrthoDB" id="7312725at2759"/>
<dbReference type="SUPFAM" id="SSF57716">
    <property type="entry name" value="Glucocorticoid receptor-like (DNA-binding domain)"/>
    <property type="match status" value="1"/>
</dbReference>
<dbReference type="PROSITE" id="PS50950">
    <property type="entry name" value="ZF_THAP"/>
    <property type="match status" value="1"/>
</dbReference>
<dbReference type="Pfam" id="PF05485">
    <property type="entry name" value="THAP"/>
    <property type="match status" value="1"/>
</dbReference>
<keyword evidence="4" id="KW-0862">Zinc</keyword>
<evidence type="ECO:0000313" key="9">
    <source>
        <dbReference type="Proteomes" id="UP000515163"/>
    </source>
</evidence>
<feature type="domain" description="THAP-type" evidence="8">
    <location>
        <begin position="13"/>
        <end position="97"/>
    </location>
</feature>
<dbReference type="GeneID" id="116294123"/>
<keyword evidence="9" id="KW-1185">Reference proteome</keyword>
<dbReference type="Proteomes" id="UP000515163">
    <property type="component" value="Unplaced"/>
</dbReference>
<dbReference type="Gene3D" id="6.20.210.20">
    <property type="entry name" value="THAP domain"/>
    <property type="match status" value="1"/>
</dbReference>
<evidence type="ECO:0000256" key="4">
    <source>
        <dbReference type="ARBA" id="ARBA00022833"/>
    </source>
</evidence>
<evidence type="ECO:0000256" key="5">
    <source>
        <dbReference type="ARBA" id="ARBA00023125"/>
    </source>
</evidence>
<evidence type="ECO:0000256" key="3">
    <source>
        <dbReference type="ARBA" id="ARBA00022771"/>
    </source>
</evidence>
<name>A0A6P8HPI2_ACTTE</name>
<evidence type="ECO:0000259" key="8">
    <source>
        <dbReference type="PROSITE" id="PS50950"/>
    </source>
</evidence>
<dbReference type="InterPro" id="IPR038441">
    <property type="entry name" value="THAP_Znf_sf"/>
</dbReference>
<dbReference type="KEGG" id="aten:116294123"/>
<feature type="coiled-coil region" evidence="7">
    <location>
        <begin position="159"/>
        <end position="186"/>
    </location>
</feature>
<evidence type="ECO:0000313" key="10">
    <source>
        <dbReference type="RefSeq" id="XP_031557516.1"/>
    </source>
</evidence>
<organism evidence="9 10">
    <name type="scientific">Actinia tenebrosa</name>
    <name type="common">Australian red waratah sea anemone</name>
    <dbReference type="NCBI Taxonomy" id="6105"/>
    <lineage>
        <taxon>Eukaryota</taxon>
        <taxon>Metazoa</taxon>
        <taxon>Cnidaria</taxon>
        <taxon>Anthozoa</taxon>
        <taxon>Hexacorallia</taxon>
        <taxon>Actiniaria</taxon>
        <taxon>Actiniidae</taxon>
        <taxon>Actinia</taxon>
    </lineage>
</organism>
<dbReference type="RefSeq" id="XP_031557516.1">
    <property type="nucleotide sequence ID" value="XM_031701656.1"/>
</dbReference>
<dbReference type="GO" id="GO:0003677">
    <property type="term" value="F:DNA binding"/>
    <property type="evidence" value="ECO:0007669"/>
    <property type="project" value="UniProtKB-UniRule"/>
</dbReference>
<reference evidence="10" key="1">
    <citation type="submission" date="2025-08" db="UniProtKB">
        <authorList>
            <consortium name="RefSeq"/>
        </authorList>
    </citation>
    <scope>IDENTIFICATION</scope>
    <source>
        <tissue evidence="10">Tentacle</tissue>
    </source>
</reference>
<sequence length="423" mass="48759">MSSKRLKNERKSVGPQCAAYGCTNAFYKNPDLNFFSFPSDKSKQNRWCNLIKRRHGHDGFYITRSTVVCSSHFSEKDIYKTLTGIKKLKKDAEPSLGHQWSKPKDTNKRALPKSREVEILDKRTEDIVTSCNIEEDVEVPVENIDNMEDYQENSQDELIKELRMQVDGLQKQVQSLNDECQYHKSKYFSLEKYKDDDNAISFYTGFENHNALVAFYRYLEPKVQNLQYWKDLVRRNMPAEFNKYPTTRVVLDCTEVFIEKPSAMIAQSQTWSQYKHHNTWKLLVGVSPNGQVTFVSEAWGGKASDKQITKECGILNLVEAGDNLMVDRGFEIDDIVPLGVKVNMPPFLGSRSQMAASETEQTMRIASVRIHVERVIQRIKSFHILDGTLPNTMAPWINHIFSVCARLTNFWPPLLPPANLRKS</sequence>
<dbReference type="FunCoup" id="A0A6P8HPI2">
    <property type="interactions" value="2441"/>
</dbReference>
<evidence type="ECO:0000256" key="7">
    <source>
        <dbReference type="SAM" id="Coils"/>
    </source>
</evidence>
<keyword evidence="5 6" id="KW-0238">DNA-binding</keyword>
<dbReference type="AlphaFoldDB" id="A0A6P8HPI2"/>
<dbReference type="PANTHER" id="PTHR23080">
    <property type="entry name" value="THAP DOMAIN PROTEIN"/>
    <property type="match status" value="1"/>
</dbReference>
<evidence type="ECO:0000256" key="6">
    <source>
        <dbReference type="PROSITE-ProRule" id="PRU00309"/>
    </source>
</evidence>
<keyword evidence="3 6" id="KW-0863">Zinc-finger</keyword>
<dbReference type="GO" id="GO:0008270">
    <property type="term" value="F:zinc ion binding"/>
    <property type="evidence" value="ECO:0007669"/>
    <property type="project" value="UniProtKB-KW"/>
</dbReference>
<proteinExistence type="predicted"/>
<dbReference type="InterPro" id="IPR006612">
    <property type="entry name" value="THAP_Znf"/>
</dbReference>
<dbReference type="SMART" id="SM00692">
    <property type="entry name" value="DM3"/>
    <property type="match status" value="1"/>
</dbReference>
<comment type="cofactor">
    <cofactor evidence="1">
        <name>a divalent metal cation</name>
        <dbReference type="ChEBI" id="CHEBI:60240"/>
    </cofactor>
</comment>
<evidence type="ECO:0000256" key="2">
    <source>
        <dbReference type="ARBA" id="ARBA00022723"/>
    </source>
</evidence>
<dbReference type="PANTHER" id="PTHR23080:SF142">
    <property type="entry name" value="SI:CH211-69L10.4"/>
    <property type="match status" value="1"/>
</dbReference>
<gene>
    <name evidence="10" type="primary">LOC116294123</name>
</gene>
<dbReference type="PROSITE" id="PS51257">
    <property type="entry name" value="PROKAR_LIPOPROTEIN"/>
    <property type="match status" value="1"/>
</dbReference>
<dbReference type="Pfam" id="PF13359">
    <property type="entry name" value="DDE_Tnp_4"/>
    <property type="match status" value="1"/>
</dbReference>
<dbReference type="SMART" id="SM00980">
    <property type="entry name" value="THAP"/>
    <property type="match status" value="1"/>
</dbReference>
<dbReference type="InParanoid" id="A0A6P8HPI2"/>
<keyword evidence="2" id="KW-0479">Metal-binding</keyword>